<gene>
    <name evidence="1" type="ORF">B0T25DRAFT_146543</name>
</gene>
<name>A0AAJ0MFU3_9PEZI</name>
<comment type="caution">
    <text evidence="1">The sequence shown here is derived from an EMBL/GenBank/DDBJ whole genome shotgun (WGS) entry which is preliminary data.</text>
</comment>
<dbReference type="EMBL" id="JAUIQD010000003">
    <property type="protein sequence ID" value="KAK3357086.1"/>
    <property type="molecule type" value="Genomic_DNA"/>
</dbReference>
<proteinExistence type="predicted"/>
<organism evidence="1 2">
    <name type="scientific">Lasiosphaeria hispida</name>
    <dbReference type="NCBI Taxonomy" id="260671"/>
    <lineage>
        <taxon>Eukaryota</taxon>
        <taxon>Fungi</taxon>
        <taxon>Dikarya</taxon>
        <taxon>Ascomycota</taxon>
        <taxon>Pezizomycotina</taxon>
        <taxon>Sordariomycetes</taxon>
        <taxon>Sordariomycetidae</taxon>
        <taxon>Sordariales</taxon>
        <taxon>Lasiosphaeriaceae</taxon>
        <taxon>Lasiosphaeria</taxon>
    </lineage>
</organism>
<sequence>MALRKKARGYNNAFAFTSVKCNQPAAPGGVGPMNFQIEGALYHFTGILLPSTGQEAFASVYSLNPDIATDRRARGSAGLNVGGGLCGSATAFGRSSNSNGGIDGHLRGYGGDGSIVNSSGASNFGLGARPRWDGCPRWAAGCCPPLKQTSRFFRHLLRGSKPRPLVKEETVQYPGTRRVYTSSLPSLVPPWRYAGVSLNS</sequence>
<evidence type="ECO:0000313" key="2">
    <source>
        <dbReference type="Proteomes" id="UP001275084"/>
    </source>
</evidence>
<protein>
    <submittedName>
        <fullName evidence="1">Uncharacterized protein</fullName>
    </submittedName>
</protein>
<reference evidence="1" key="1">
    <citation type="journal article" date="2023" name="Mol. Phylogenet. Evol.">
        <title>Genome-scale phylogeny and comparative genomics of the fungal order Sordariales.</title>
        <authorList>
            <person name="Hensen N."/>
            <person name="Bonometti L."/>
            <person name="Westerberg I."/>
            <person name="Brannstrom I.O."/>
            <person name="Guillou S."/>
            <person name="Cros-Aarteil S."/>
            <person name="Calhoun S."/>
            <person name="Haridas S."/>
            <person name="Kuo A."/>
            <person name="Mondo S."/>
            <person name="Pangilinan J."/>
            <person name="Riley R."/>
            <person name="LaButti K."/>
            <person name="Andreopoulos B."/>
            <person name="Lipzen A."/>
            <person name="Chen C."/>
            <person name="Yan M."/>
            <person name="Daum C."/>
            <person name="Ng V."/>
            <person name="Clum A."/>
            <person name="Steindorff A."/>
            <person name="Ohm R.A."/>
            <person name="Martin F."/>
            <person name="Silar P."/>
            <person name="Natvig D.O."/>
            <person name="Lalanne C."/>
            <person name="Gautier V."/>
            <person name="Ament-Velasquez S.L."/>
            <person name="Kruys A."/>
            <person name="Hutchinson M.I."/>
            <person name="Powell A.J."/>
            <person name="Barry K."/>
            <person name="Miller A.N."/>
            <person name="Grigoriev I.V."/>
            <person name="Debuchy R."/>
            <person name="Gladieux P."/>
            <person name="Hiltunen Thoren M."/>
            <person name="Johannesson H."/>
        </authorList>
    </citation>
    <scope>NUCLEOTIDE SEQUENCE</scope>
    <source>
        <strain evidence="1">CBS 955.72</strain>
    </source>
</reference>
<reference evidence="1" key="2">
    <citation type="submission" date="2023-06" db="EMBL/GenBank/DDBJ databases">
        <authorList>
            <consortium name="Lawrence Berkeley National Laboratory"/>
            <person name="Haridas S."/>
            <person name="Hensen N."/>
            <person name="Bonometti L."/>
            <person name="Westerberg I."/>
            <person name="Brannstrom I.O."/>
            <person name="Guillou S."/>
            <person name="Cros-Aarteil S."/>
            <person name="Calhoun S."/>
            <person name="Kuo A."/>
            <person name="Mondo S."/>
            <person name="Pangilinan J."/>
            <person name="Riley R."/>
            <person name="Labutti K."/>
            <person name="Andreopoulos B."/>
            <person name="Lipzen A."/>
            <person name="Chen C."/>
            <person name="Yanf M."/>
            <person name="Daum C."/>
            <person name="Ng V."/>
            <person name="Clum A."/>
            <person name="Steindorff A."/>
            <person name="Ohm R."/>
            <person name="Martin F."/>
            <person name="Silar P."/>
            <person name="Natvig D."/>
            <person name="Lalanne C."/>
            <person name="Gautier V."/>
            <person name="Ament-Velasquez S.L."/>
            <person name="Kruys A."/>
            <person name="Hutchinson M.I."/>
            <person name="Powell A.J."/>
            <person name="Barry K."/>
            <person name="Miller A.N."/>
            <person name="Grigoriev I.V."/>
            <person name="Debuchy R."/>
            <person name="Gladieux P."/>
            <person name="Thoren M.H."/>
            <person name="Johannesson H."/>
        </authorList>
    </citation>
    <scope>NUCLEOTIDE SEQUENCE</scope>
    <source>
        <strain evidence="1">CBS 955.72</strain>
    </source>
</reference>
<evidence type="ECO:0000313" key="1">
    <source>
        <dbReference type="EMBL" id="KAK3357086.1"/>
    </source>
</evidence>
<dbReference type="Proteomes" id="UP001275084">
    <property type="component" value="Unassembled WGS sequence"/>
</dbReference>
<accession>A0AAJ0MFU3</accession>
<keyword evidence="2" id="KW-1185">Reference proteome</keyword>
<dbReference type="AlphaFoldDB" id="A0AAJ0MFU3"/>